<accession>A0ABS2QK29</accession>
<organism evidence="1 2">
    <name type="scientific">Peribacillus deserti</name>
    <dbReference type="NCBI Taxonomy" id="673318"/>
    <lineage>
        <taxon>Bacteria</taxon>
        <taxon>Bacillati</taxon>
        <taxon>Bacillota</taxon>
        <taxon>Bacilli</taxon>
        <taxon>Bacillales</taxon>
        <taxon>Bacillaceae</taxon>
        <taxon>Peribacillus</taxon>
    </lineage>
</organism>
<comment type="caution">
    <text evidence="1">The sequence shown here is derived from an EMBL/GenBank/DDBJ whole genome shotgun (WGS) entry which is preliminary data.</text>
</comment>
<reference evidence="1 2" key="1">
    <citation type="submission" date="2021-01" db="EMBL/GenBank/DDBJ databases">
        <title>Genomic Encyclopedia of Type Strains, Phase IV (KMG-IV): sequencing the most valuable type-strain genomes for metagenomic binning, comparative biology and taxonomic classification.</title>
        <authorList>
            <person name="Goeker M."/>
        </authorList>
    </citation>
    <scope>NUCLEOTIDE SEQUENCE [LARGE SCALE GENOMIC DNA]</scope>
    <source>
        <strain evidence="1 2">DSM 105482</strain>
    </source>
</reference>
<gene>
    <name evidence="1" type="ORF">JOC77_002970</name>
</gene>
<keyword evidence="2" id="KW-1185">Reference proteome</keyword>
<dbReference type="Proteomes" id="UP000823486">
    <property type="component" value="Unassembled WGS sequence"/>
</dbReference>
<sequence length="40" mass="4864">MLLFFNSIFRQKMINLMNSFVYSSYIDKQIKSIFLNIELI</sequence>
<protein>
    <submittedName>
        <fullName evidence="1">Uncharacterized protein</fullName>
    </submittedName>
</protein>
<proteinExistence type="predicted"/>
<evidence type="ECO:0000313" key="2">
    <source>
        <dbReference type="Proteomes" id="UP000823486"/>
    </source>
</evidence>
<name>A0ABS2QK29_9BACI</name>
<evidence type="ECO:0000313" key="1">
    <source>
        <dbReference type="EMBL" id="MBM7693530.1"/>
    </source>
</evidence>
<dbReference type="EMBL" id="JAFBFI010000013">
    <property type="protein sequence ID" value="MBM7693530.1"/>
    <property type="molecule type" value="Genomic_DNA"/>
</dbReference>